<sequence length="734" mass="81022">MENAADLIPVANLDTASISDVFVTDSGDKIILLTSFGYQVLDRTTFLAEKYQPLSGIIFGLAFSPDGSRAVHFVPGNPKLFDLSLKVTDAKSGKTLCVYNAEPISPSGNIPAPITIQSDGSITYLISGSRNQMWRWDADCRATLNDKSAGNVLTMSEDGKLAAVGEGNEIFVFSTSGGPRKRLAEISNPRGVYFLPDGKSILITSKAGNAIYDLASGEETHDFPGNMGDYYARYKLSQDGEWVVINAYKQNRALRLSDTALFTLPGEIPTSRLETGYLVTNDMIWDIEKQGKIASLKNYAEVIISADGTRAAASSVNEPRSIDILDLANGGKPLFSISDYSKLIALPDRNGFIAANQEKTAFFNFTNDQPLKVIDLFYMDGLALENGDVLVWDQLGAIHQIDPVNHSLMRSTQLPFVLPEASPQNLAPAWAQGWEHPFEDFLAGFMTPRWSQWVVSHNRQIGLREVERGVVQFFTMQENSQAWQQVSAQDVIKTLTPGDVYEMTFSPDDRLAAGVFEKKVVIWDALTGAEQLSIPLPATPGAVHDFEFTPDGSKILLSHERNTRDYSVGIHTDASLRVFDVQTGRLLKFFELKQDFRKSGCNIGLPFVISSDSAQVITITDNCRLGIFDAATWELKKEFHDPFKDANIDLAFSPDSRLLAVAYQNKLELWDWSAGELVKSYSNPALRIYPPHRDAELGYMYQAAFSPDGRLIGTRFSGEAGMGYNSIVTLWGVP</sequence>
<dbReference type="PANTHER" id="PTHR22847">
    <property type="entry name" value="WD40 REPEAT PROTEIN"/>
    <property type="match status" value="1"/>
</dbReference>
<reference evidence="3 4" key="1">
    <citation type="submission" date="2015-07" db="EMBL/GenBank/DDBJ databases">
        <title>Genome sequence of Levilinea saccharolytica DSM 16555.</title>
        <authorList>
            <person name="Hemp J."/>
            <person name="Ward L.M."/>
            <person name="Pace L.A."/>
            <person name="Fischer W.W."/>
        </authorList>
    </citation>
    <scope>NUCLEOTIDE SEQUENCE [LARGE SCALE GENOMIC DNA]</scope>
    <source>
        <strain evidence="3 4">KIBI-1</strain>
    </source>
</reference>
<evidence type="ECO:0000256" key="1">
    <source>
        <dbReference type="ARBA" id="ARBA00022574"/>
    </source>
</evidence>
<comment type="caution">
    <text evidence="3">The sequence shown here is derived from an EMBL/GenBank/DDBJ whole genome shotgun (WGS) entry which is preliminary data.</text>
</comment>
<name>A0A0P6YZP6_9CHLR</name>
<dbReference type="SUPFAM" id="SSF69322">
    <property type="entry name" value="Tricorn protease domain 2"/>
    <property type="match status" value="1"/>
</dbReference>
<dbReference type="Proteomes" id="UP000050501">
    <property type="component" value="Unassembled WGS sequence"/>
</dbReference>
<keyword evidence="4" id="KW-1185">Reference proteome</keyword>
<gene>
    <name evidence="3" type="ORF">ADN01_02305</name>
</gene>
<dbReference type="SUPFAM" id="SSF50998">
    <property type="entry name" value="Quinoprotein alcohol dehydrogenase-like"/>
    <property type="match status" value="1"/>
</dbReference>
<evidence type="ECO:0000313" key="3">
    <source>
        <dbReference type="EMBL" id="KPL90689.1"/>
    </source>
</evidence>
<dbReference type="EMBL" id="LGCM01000010">
    <property type="protein sequence ID" value="KPL90689.1"/>
    <property type="molecule type" value="Genomic_DNA"/>
</dbReference>
<dbReference type="PANTHER" id="PTHR22847:SF637">
    <property type="entry name" value="WD REPEAT DOMAIN 5B"/>
    <property type="match status" value="1"/>
</dbReference>
<keyword evidence="1" id="KW-0853">WD repeat</keyword>
<dbReference type="InterPro" id="IPR011047">
    <property type="entry name" value="Quinoprotein_ADH-like_sf"/>
</dbReference>
<dbReference type="SMART" id="SM00320">
    <property type="entry name" value="WD40"/>
    <property type="match status" value="4"/>
</dbReference>
<evidence type="ECO:0000313" key="4">
    <source>
        <dbReference type="Proteomes" id="UP000050501"/>
    </source>
</evidence>
<keyword evidence="2" id="KW-0677">Repeat</keyword>
<evidence type="ECO:0000256" key="2">
    <source>
        <dbReference type="ARBA" id="ARBA00022737"/>
    </source>
</evidence>
<organism evidence="3 4">
    <name type="scientific">Levilinea saccharolytica</name>
    <dbReference type="NCBI Taxonomy" id="229921"/>
    <lineage>
        <taxon>Bacteria</taxon>
        <taxon>Bacillati</taxon>
        <taxon>Chloroflexota</taxon>
        <taxon>Anaerolineae</taxon>
        <taxon>Anaerolineales</taxon>
        <taxon>Anaerolineaceae</taxon>
        <taxon>Levilinea</taxon>
    </lineage>
</organism>
<protein>
    <submittedName>
        <fullName evidence="3">Uncharacterized protein</fullName>
    </submittedName>
</protein>
<dbReference type="InterPro" id="IPR001680">
    <property type="entry name" value="WD40_rpt"/>
</dbReference>
<dbReference type="Gene3D" id="2.130.10.10">
    <property type="entry name" value="YVTN repeat-like/Quinoprotein amine dehydrogenase"/>
    <property type="match status" value="3"/>
</dbReference>
<proteinExistence type="predicted"/>
<dbReference type="STRING" id="229921.ADN01_02305"/>
<dbReference type="InterPro" id="IPR015943">
    <property type="entry name" value="WD40/YVTN_repeat-like_dom_sf"/>
</dbReference>
<accession>A0A0P6YZP6</accession>
<dbReference type="AlphaFoldDB" id="A0A0P6YZP6"/>